<organism evidence="9 10">
    <name type="scientific">Candidatus Pseudoramibacter fermentans</name>
    <dbReference type="NCBI Taxonomy" id="2594427"/>
    <lineage>
        <taxon>Bacteria</taxon>
        <taxon>Bacillati</taxon>
        <taxon>Bacillota</taxon>
        <taxon>Clostridia</taxon>
        <taxon>Eubacteriales</taxon>
        <taxon>Eubacteriaceae</taxon>
        <taxon>Pseudoramibacter</taxon>
    </lineage>
</organism>
<dbReference type="NCBIfam" id="NF008873">
    <property type="entry name" value="PRK11909.1"/>
    <property type="match status" value="1"/>
</dbReference>
<keyword evidence="5 7" id="KW-1133">Transmembrane helix</keyword>
<keyword evidence="10" id="KW-1185">Reference proteome</keyword>
<feature type="transmembrane region" description="Helical" evidence="7">
    <location>
        <begin position="295"/>
        <end position="316"/>
    </location>
</feature>
<keyword evidence="6 7" id="KW-0472">Membrane</keyword>
<dbReference type="InterPro" id="IPR002751">
    <property type="entry name" value="CbiM/NikMN"/>
</dbReference>
<keyword evidence="3" id="KW-1003">Cell membrane</keyword>
<evidence type="ECO:0000313" key="9">
    <source>
        <dbReference type="EMBL" id="MQM72288.1"/>
    </source>
</evidence>
<reference evidence="9" key="1">
    <citation type="journal article" date="2020" name="Appl. Environ. Microbiol.">
        <title>Medium-Chain Fatty Acid Synthesis by 'Candidatus Weimeria bifida' gen. nov., sp. nov., and 'Candidatus Pseudoramibacter fermentans' sp. nov.</title>
        <authorList>
            <person name="Scarborough M.J."/>
            <person name="Myers K.S."/>
            <person name="Donohue T.J."/>
            <person name="Noguera D.R."/>
        </authorList>
    </citation>
    <scope>NUCLEOTIDE SEQUENCE</scope>
    <source>
        <strain evidence="9">EUB1.1</strain>
    </source>
</reference>
<dbReference type="InterPro" id="IPR025937">
    <property type="entry name" value="PDGLE_dom"/>
</dbReference>
<dbReference type="Pfam" id="PF01891">
    <property type="entry name" value="CbiM"/>
    <property type="match status" value="1"/>
</dbReference>
<comment type="subcellular location">
    <subcellularLocation>
        <location evidence="1">Cell membrane</location>
        <topology evidence="1">Multi-pass membrane protein</topology>
    </subcellularLocation>
</comment>
<name>A0A6L5GQ67_9FIRM</name>
<dbReference type="GO" id="GO:0005886">
    <property type="term" value="C:plasma membrane"/>
    <property type="evidence" value="ECO:0007669"/>
    <property type="project" value="UniProtKB-SubCell"/>
</dbReference>
<dbReference type="Pfam" id="PF13190">
    <property type="entry name" value="PDGLE"/>
    <property type="match status" value="1"/>
</dbReference>
<accession>A0A6L5GQ67</accession>
<feature type="transmembrane region" description="Helical" evidence="7">
    <location>
        <begin position="7"/>
        <end position="28"/>
    </location>
</feature>
<dbReference type="Proteomes" id="UP000473648">
    <property type="component" value="Unassembled WGS sequence"/>
</dbReference>
<comment type="caution">
    <text evidence="9">The sequence shown here is derived from an EMBL/GenBank/DDBJ whole genome shotgun (WGS) entry which is preliminary data.</text>
</comment>
<protein>
    <submittedName>
        <fullName evidence="9">Cobalt transporter CbiM</fullName>
    </submittedName>
</protein>
<evidence type="ECO:0000256" key="6">
    <source>
        <dbReference type="ARBA" id="ARBA00023136"/>
    </source>
</evidence>
<evidence type="ECO:0000256" key="7">
    <source>
        <dbReference type="SAM" id="Phobius"/>
    </source>
</evidence>
<feature type="transmembrane region" description="Helical" evidence="7">
    <location>
        <begin position="103"/>
        <end position="125"/>
    </location>
</feature>
<feature type="transmembrane region" description="Helical" evidence="7">
    <location>
        <begin position="40"/>
        <end position="60"/>
    </location>
</feature>
<keyword evidence="2" id="KW-0813">Transport</keyword>
<dbReference type="GO" id="GO:0000041">
    <property type="term" value="P:transition metal ion transport"/>
    <property type="evidence" value="ECO:0007669"/>
    <property type="project" value="InterPro"/>
</dbReference>
<evidence type="ECO:0000313" key="10">
    <source>
        <dbReference type="Proteomes" id="UP000473648"/>
    </source>
</evidence>
<evidence type="ECO:0000256" key="4">
    <source>
        <dbReference type="ARBA" id="ARBA00022692"/>
    </source>
</evidence>
<dbReference type="Gene3D" id="1.10.1760.20">
    <property type="match status" value="1"/>
</dbReference>
<keyword evidence="4 7" id="KW-0812">Transmembrane</keyword>
<evidence type="ECO:0000256" key="2">
    <source>
        <dbReference type="ARBA" id="ARBA00022448"/>
    </source>
</evidence>
<feature type="transmembrane region" description="Helical" evidence="7">
    <location>
        <begin position="232"/>
        <end position="254"/>
    </location>
</feature>
<dbReference type="NCBIfam" id="NF005598">
    <property type="entry name" value="PRK07331.1"/>
    <property type="match status" value="1"/>
</dbReference>
<sequence length="329" mass="34145">MHIPDNYLSPQTCGVMAAAMVPVWAVSINKIKKDMPKAKIPMMGVAAAFSFLAMMFNVPIPGGTTGHAVGGSLIAILLGPYAACLSVSVALLLQALIFGDGGILAFGANCFNMAFVLPFVGYAVYKLIAGGHQKDTREYVGAGIGSYLGINAAALCAAIEFGIQPMLFRDAAGNALYCPYGLNVSIPAMMIGHLTVFGLAEVVFTVAILAFVRKAAPELSVSTAESKSSNPLKVLLAVLIVATPVGLLAAGTAWGEWGADEIAATGVGYTPKGMVHGFDYSALLPDYSFSGLPEWFGYILSAVIGVALLIIIFRLIGYAAGGRSKTSHA</sequence>
<dbReference type="PANTHER" id="PTHR34229:SF1">
    <property type="entry name" value="METAL TRANSPORT PROTEIN HI_1621-RELATED"/>
    <property type="match status" value="1"/>
</dbReference>
<dbReference type="PANTHER" id="PTHR34229">
    <property type="entry name" value="METAL TRANSPORT PROTEIN HI_1621-RELATED"/>
    <property type="match status" value="1"/>
</dbReference>
<dbReference type="EMBL" id="VOGB01000004">
    <property type="protein sequence ID" value="MQM72288.1"/>
    <property type="molecule type" value="Genomic_DNA"/>
</dbReference>
<feature type="transmembrane region" description="Helical" evidence="7">
    <location>
        <begin position="146"/>
        <end position="168"/>
    </location>
</feature>
<dbReference type="AlphaFoldDB" id="A0A6L5GQ67"/>
<proteinExistence type="predicted"/>
<gene>
    <name evidence="9" type="primary">cbiM</name>
    <name evidence="9" type="ORF">FRC53_02420</name>
</gene>
<feature type="transmembrane region" description="Helical" evidence="7">
    <location>
        <begin position="72"/>
        <end position="97"/>
    </location>
</feature>
<evidence type="ECO:0000256" key="5">
    <source>
        <dbReference type="ARBA" id="ARBA00022989"/>
    </source>
</evidence>
<feature type="domain" description="PDGLE" evidence="8">
    <location>
        <begin position="234"/>
        <end position="318"/>
    </location>
</feature>
<evidence type="ECO:0000256" key="3">
    <source>
        <dbReference type="ARBA" id="ARBA00022475"/>
    </source>
</evidence>
<feature type="transmembrane region" description="Helical" evidence="7">
    <location>
        <begin position="188"/>
        <end position="212"/>
    </location>
</feature>
<evidence type="ECO:0000259" key="8">
    <source>
        <dbReference type="Pfam" id="PF13190"/>
    </source>
</evidence>
<evidence type="ECO:0000256" key="1">
    <source>
        <dbReference type="ARBA" id="ARBA00004651"/>
    </source>
</evidence>